<evidence type="ECO:0000256" key="11">
    <source>
        <dbReference type="ARBA" id="ARBA00023180"/>
    </source>
</evidence>
<evidence type="ECO:0000256" key="1">
    <source>
        <dbReference type="ARBA" id="ARBA00004613"/>
    </source>
</evidence>
<evidence type="ECO:0000256" key="9">
    <source>
        <dbReference type="ARBA" id="ARBA00023049"/>
    </source>
</evidence>
<dbReference type="InterPro" id="IPR017050">
    <property type="entry name" value="Metallopeptidase_nem"/>
</dbReference>
<organism evidence="19 20">
    <name type="scientific">Parascaris univalens</name>
    <name type="common">Nematode worm</name>
    <dbReference type="NCBI Taxonomy" id="6257"/>
    <lineage>
        <taxon>Eukaryota</taxon>
        <taxon>Metazoa</taxon>
        <taxon>Ecdysozoa</taxon>
        <taxon>Nematoda</taxon>
        <taxon>Chromadorea</taxon>
        <taxon>Rhabditida</taxon>
        <taxon>Spirurina</taxon>
        <taxon>Ascaridomorpha</taxon>
        <taxon>Ascaridoidea</taxon>
        <taxon>Ascarididae</taxon>
        <taxon>Parascaris</taxon>
    </lineage>
</organism>
<keyword evidence="7 14" id="KW-0378">Hydrolase</keyword>
<dbReference type="Gene3D" id="3.40.390.10">
    <property type="entry name" value="Collagenase (Catalytic Domain)"/>
    <property type="match status" value="1"/>
</dbReference>
<evidence type="ECO:0000256" key="10">
    <source>
        <dbReference type="ARBA" id="ARBA00023157"/>
    </source>
</evidence>
<feature type="compositionally biased region" description="Low complexity" evidence="16">
    <location>
        <begin position="508"/>
        <end position="525"/>
    </location>
</feature>
<evidence type="ECO:0000256" key="2">
    <source>
        <dbReference type="ARBA" id="ARBA00022525"/>
    </source>
</evidence>
<evidence type="ECO:0000256" key="5">
    <source>
        <dbReference type="ARBA" id="ARBA00022723"/>
    </source>
</evidence>
<dbReference type="InterPro" id="IPR001506">
    <property type="entry name" value="Peptidase_M12A"/>
</dbReference>
<dbReference type="GO" id="GO:0018996">
    <property type="term" value="P:molting cycle, collagen and cuticulin-based cuticle"/>
    <property type="evidence" value="ECO:0007669"/>
    <property type="project" value="InterPro"/>
</dbReference>
<evidence type="ECO:0000256" key="16">
    <source>
        <dbReference type="SAM" id="MobiDB-lite"/>
    </source>
</evidence>
<dbReference type="Pfam" id="PF01400">
    <property type="entry name" value="Astacin"/>
    <property type="match status" value="1"/>
</dbReference>
<evidence type="ECO:0000256" key="8">
    <source>
        <dbReference type="ARBA" id="ARBA00022833"/>
    </source>
</evidence>
<dbReference type="CDD" id="cd00041">
    <property type="entry name" value="CUB"/>
    <property type="match status" value="1"/>
</dbReference>
<dbReference type="Proteomes" id="UP000887569">
    <property type="component" value="Unplaced"/>
</dbReference>
<feature type="binding site" evidence="14">
    <location>
        <position position="220"/>
    </location>
    <ligand>
        <name>Zn(2+)</name>
        <dbReference type="ChEBI" id="CHEBI:29105"/>
        <note>catalytic</note>
    </ligand>
</feature>
<feature type="domain" description="CUB" evidence="17">
    <location>
        <begin position="347"/>
        <end position="468"/>
    </location>
</feature>
<evidence type="ECO:0000313" key="20">
    <source>
        <dbReference type="WBParaSite" id="PgR011_g092_t01"/>
    </source>
</evidence>
<dbReference type="PANTHER" id="PTHR10127">
    <property type="entry name" value="DISCOIDIN, CUB, EGF, LAMININ , AND ZINC METALLOPROTEASE DOMAIN CONTAINING"/>
    <property type="match status" value="1"/>
</dbReference>
<dbReference type="PROSITE" id="PS01180">
    <property type="entry name" value="CUB"/>
    <property type="match status" value="1"/>
</dbReference>
<dbReference type="PIRSF" id="PIRSF036365">
    <property type="entry name" value="Astacin_nematoda"/>
    <property type="match status" value="1"/>
</dbReference>
<evidence type="ECO:0000259" key="18">
    <source>
        <dbReference type="PROSITE" id="PS51864"/>
    </source>
</evidence>
<dbReference type="WBParaSite" id="PgR011_g092_t01">
    <property type="protein sequence ID" value="PgR011_g092_t01"/>
    <property type="gene ID" value="PgR011_g092"/>
</dbReference>
<keyword evidence="4 14" id="KW-0645">Protease</keyword>
<accession>A0A915ANC8</accession>
<dbReference type="InterPro" id="IPR035914">
    <property type="entry name" value="Sperma_CUB_dom_sf"/>
</dbReference>
<dbReference type="SMART" id="SM00235">
    <property type="entry name" value="ZnMc"/>
    <property type="match status" value="1"/>
</dbReference>
<proteinExistence type="predicted"/>
<keyword evidence="5 14" id="KW-0479">Metal-binding</keyword>
<keyword evidence="6" id="KW-0732">Signal</keyword>
<keyword evidence="2 12" id="KW-0964">Secreted</keyword>
<feature type="binding site" evidence="14">
    <location>
        <position position="214"/>
    </location>
    <ligand>
        <name>Zn(2+)</name>
        <dbReference type="ChEBI" id="CHEBI:29105"/>
        <note>catalytic</note>
    </ligand>
</feature>
<name>A0A915ANC8_PARUN</name>
<dbReference type="GO" id="GO:0008270">
    <property type="term" value="F:zinc ion binding"/>
    <property type="evidence" value="ECO:0007669"/>
    <property type="project" value="UniProtKB-UniRule"/>
</dbReference>
<dbReference type="FunFam" id="3.40.390.10:FF:000028">
    <property type="entry name" value="Zinc metalloproteinase"/>
    <property type="match status" value="1"/>
</dbReference>
<dbReference type="Pfam" id="PF00431">
    <property type="entry name" value="CUB"/>
    <property type="match status" value="1"/>
</dbReference>
<reference evidence="20" key="1">
    <citation type="submission" date="2022-11" db="UniProtKB">
        <authorList>
            <consortium name="WormBaseParasite"/>
        </authorList>
    </citation>
    <scope>IDENTIFICATION</scope>
</reference>
<evidence type="ECO:0000313" key="19">
    <source>
        <dbReference type="Proteomes" id="UP000887569"/>
    </source>
</evidence>
<feature type="active site" evidence="14">
    <location>
        <position position="211"/>
    </location>
</feature>
<dbReference type="SMART" id="SM00042">
    <property type="entry name" value="CUB"/>
    <property type="match status" value="1"/>
</dbReference>
<dbReference type="AlphaFoldDB" id="A0A915ANC8"/>
<dbReference type="InterPro" id="IPR006026">
    <property type="entry name" value="Peptidase_Metallo"/>
</dbReference>
<feature type="region of interest" description="Disordered" evidence="16">
    <location>
        <begin position="478"/>
        <end position="535"/>
    </location>
</feature>
<keyword evidence="11" id="KW-0325">Glycoprotein</keyword>
<dbReference type="CDD" id="cd04280">
    <property type="entry name" value="ZnMc_astacin_like"/>
    <property type="match status" value="1"/>
</dbReference>
<dbReference type="PRINTS" id="PR00480">
    <property type="entry name" value="ASTACIN"/>
</dbReference>
<evidence type="ECO:0000256" key="14">
    <source>
        <dbReference type="PROSITE-ProRule" id="PRU01211"/>
    </source>
</evidence>
<dbReference type="SUPFAM" id="SSF55486">
    <property type="entry name" value="Metalloproteases ('zincins'), catalytic domain"/>
    <property type="match status" value="1"/>
</dbReference>
<evidence type="ECO:0000256" key="6">
    <source>
        <dbReference type="ARBA" id="ARBA00022729"/>
    </source>
</evidence>
<dbReference type="Gene3D" id="2.60.120.290">
    <property type="entry name" value="Spermadhesin, CUB domain"/>
    <property type="match status" value="1"/>
</dbReference>
<dbReference type="SUPFAM" id="SSF49854">
    <property type="entry name" value="Spermadhesin, CUB domain"/>
    <property type="match status" value="1"/>
</dbReference>
<evidence type="ECO:0000256" key="13">
    <source>
        <dbReference type="PROSITE-ProRule" id="PRU00059"/>
    </source>
</evidence>
<evidence type="ECO:0000256" key="12">
    <source>
        <dbReference type="PIRNR" id="PIRNR036365"/>
    </source>
</evidence>
<protein>
    <recommendedName>
        <fullName evidence="12">Zinc metalloproteinase</fullName>
    </recommendedName>
</protein>
<sequence>VFVLTALQSTNALYINKQLDDGQTTNAGDSFQRFAENMYKLEIIQNKIFGLKHPSAKQMIVPGNGTTHHVRRPEELPYLFQGDMILTDQQMAAVIEYAEEQLEELQRKSEDSIIPKQRTMTADLSLRWKKFPIKFILQSGVDANAILAGIRLWEENTCLTFKQVTTTANQGSMLRFIKGNGCYSYIGRISNGPQDISIGYGCTMAGIVAHEIGHALGLYHEQARYDRDSHVRVLTQNIQSGYASQFSKQPQNSIVTYGIKYDYGSVMHYPPDGFSANRRDTLETLDPNYQSTIGQRIGPSFSDVKKVNFAYCNGTCSHRLQCQYGGYTDPKDCSRCRCTEGLGGTLCGEPLRTSKNCGTLSLTATSSFKTLSQSGTGSCNFMITAPLNGKIAVQVDSLSFPKQKPCGSTFLEIRYMSDISTTGARFCGTKAKKIVSGTNKVIILYRGSHSTSFSIRYRYGTAALLNAAETSAIRTNITETSIEPQTQPPAVVTEQSTEPEKQPPTVVIEPSTEPETQPPTVVIEPSTEPQTKPPT</sequence>
<comment type="cofactor">
    <cofactor evidence="14 15">
        <name>Zn(2+)</name>
        <dbReference type="ChEBI" id="CHEBI:29105"/>
    </cofactor>
    <text evidence="14 15">Binds 1 zinc ion per subunit.</text>
</comment>
<keyword evidence="10" id="KW-1015">Disulfide bond</keyword>
<keyword evidence="19" id="KW-1185">Reference proteome</keyword>
<dbReference type="InterPro" id="IPR024079">
    <property type="entry name" value="MetalloPept_cat_dom_sf"/>
</dbReference>
<comment type="subcellular location">
    <subcellularLocation>
        <location evidence="1 12">Secreted</location>
    </subcellularLocation>
</comment>
<keyword evidence="3" id="KW-0245">EGF-like domain</keyword>
<dbReference type="PROSITE" id="PS51864">
    <property type="entry name" value="ASTACIN"/>
    <property type="match status" value="1"/>
</dbReference>
<dbReference type="InterPro" id="IPR000859">
    <property type="entry name" value="CUB_dom"/>
</dbReference>
<dbReference type="GO" id="GO:0005576">
    <property type="term" value="C:extracellular region"/>
    <property type="evidence" value="ECO:0007669"/>
    <property type="project" value="UniProtKB-SubCell"/>
</dbReference>
<keyword evidence="9 14" id="KW-0482">Metalloprotease</keyword>
<evidence type="ECO:0000256" key="15">
    <source>
        <dbReference type="RuleBase" id="RU361183"/>
    </source>
</evidence>
<dbReference type="GO" id="GO:0006508">
    <property type="term" value="P:proteolysis"/>
    <property type="evidence" value="ECO:0007669"/>
    <property type="project" value="UniProtKB-KW"/>
</dbReference>
<dbReference type="GO" id="GO:0004222">
    <property type="term" value="F:metalloendopeptidase activity"/>
    <property type="evidence" value="ECO:0007669"/>
    <property type="project" value="UniProtKB-UniRule"/>
</dbReference>
<dbReference type="PANTHER" id="PTHR10127:SF877">
    <property type="entry name" value="ZINC METALLOPROTEINASE NAS-34"/>
    <property type="match status" value="1"/>
</dbReference>
<feature type="binding site" evidence="14">
    <location>
        <position position="210"/>
    </location>
    <ligand>
        <name>Zn(2+)</name>
        <dbReference type="ChEBI" id="CHEBI:29105"/>
        <note>catalytic</note>
    </ligand>
</feature>
<evidence type="ECO:0000256" key="7">
    <source>
        <dbReference type="ARBA" id="ARBA00022801"/>
    </source>
</evidence>
<evidence type="ECO:0000256" key="3">
    <source>
        <dbReference type="ARBA" id="ARBA00022536"/>
    </source>
</evidence>
<keyword evidence="8 14" id="KW-0862">Zinc</keyword>
<evidence type="ECO:0000256" key="4">
    <source>
        <dbReference type="ARBA" id="ARBA00022670"/>
    </source>
</evidence>
<feature type="domain" description="Peptidase M12A" evidence="18">
    <location>
        <begin position="118"/>
        <end position="313"/>
    </location>
</feature>
<dbReference type="InterPro" id="IPR034035">
    <property type="entry name" value="Astacin-like_dom"/>
</dbReference>
<evidence type="ECO:0000259" key="17">
    <source>
        <dbReference type="PROSITE" id="PS01180"/>
    </source>
</evidence>
<comment type="caution">
    <text evidence="13">Lacks conserved residue(s) required for the propagation of feature annotation.</text>
</comment>